<evidence type="ECO:0000256" key="2">
    <source>
        <dbReference type="ARBA" id="ARBA00022723"/>
    </source>
</evidence>
<comment type="caution">
    <text evidence="7">The sequence shown here is derived from an EMBL/GenBank/DDBJ whole genome shotgun (WGS) entry which is preliminary data.</text>
</comment>
<gene>
    <name evidence="7" type="ORF">QVO10_04925</name>
</gene>
<dbReference type="InterPro" id="IPR004433">
    <property type="entry name" value="MenaQ_synth_MenD"/>
</dbReference>
<evidence type="ECO:0000256" key="1">
    <source>
        <dbReference type="ARBA" id="ARBA00022679"/>
    </source>
</evidence>
<evidence type="ECO:0000313" key="7">
    <source>
        <dbReference type="EMBL" id="MDN0048735.1"/>
    </source>
</evidence>
<dbReference type="Gene3D" id="3.40.50.1220">
    <property type="entry name" value="TPP-binding domain"/>
    <property type="match status" value="1"/>
</dbReference>
<dbReference type="PANTHER" id="PTHR42916">
    <property type="entry name" value="2-SUCCINYL-5-ENOLPYRUVYL-6-HYDROXY-3-CYCLOHEXENE-1-CARBOXYLATE SYNTHASE"/>
    <property type="match status" value="1"/>
</dbReference>
<evidence type="ECO:0000313" key="8">
    <source>
        <dbReference type="Proteomes" id="UP001167871"/>
    </source>
</evidence>
<keyword evidence="4" id="KW-0786">Thiamine pyrophosphate</keyword>
<evidence type="ECO:0000256" key="5">
    <source>
        <dbReference type="ARBA" id="ARBA00023211"/>
    </source>
</evidence>
<dbReference type="CDD" id="cd07037">
    <property type="entry name" value="TPP_PYR_MenD"/>
    <property type="match status" value="1"/>
</dbReference>
<reference evidence="7" key="2">
    <citation type="submission" date="2024-05" db="EMBL/GenBank/DDBJ databases">
        <title>Identification and characterization of horizontal gene transfer across gut microbiota members of farm animals based on homology search.</title>
        <authorList>
            <person name="Schwarzerova J."/>
            <person name="Nykrynova M."/>
            <person name="Jureckova K."/>
            <person name="Cejkova D."/>
            <person name="Rychlik I."/>
        </authorList>
    </citation>
    <scope>NUCLEOTIDE SEQUENCE</scope>
    <source>
        <strain evidence="7">84_SSukc20</strain>
    </source>
</reference>
<keyword evidence="2" id="KW-0479">Metal-binding</keyword>
<evidence type="ECO:0000259" key="6">
    <source>
        <dbReference type="Pfam" id="PF02776"/>
    </source>
</evidence>
<dbReference type="Gene3D" id="3.40.50.970">
    <property type="match status" value="2"/>
</dbReference>
<accession>A0ABT7X3V4</accession>
<proteinExistence type="predicted"/>
<evidence type="ECO:0000256" key="3">
    <source>
        <dbReference type="ARBA" id="ARBA00022842"/>
    </source>
</evidence>
<dbReference type="InterPro" id="IPR012001">
    <property type="entry name" value="Thiamin_PyroP_enz_TPP-bd_dom"/>
</dbReference>
<keyword evidence="8" id="KW-1185">Reference proteome</keyword>
<reference evidence="7" key="1">
    <citation type="submission" date="2023-06" db="EMBL/GenBank/DDBJ databases">
        <authorList>
            <person name="Zeman M."/>
            <person name="Kubasova T."/>
            <person name="Jahodarova E."/>
            <person name="Nykrynova M."/>
            <person name="Rychlik I."/>
        </authorList>
    </citation>
    <scope>NUCLEOTIDE SEQUENCE</scope>
    <source>
        <strain evidence="7">84_SSukc20</strain>
    </source>
</reference>
<sequence>MDNLFYTDERNTQIVISLLKANNIRYVVTSPGTTHMCFVGSVQHDPFFKVFSCVDERSAAYIACGMAEESGEPVVITCTGATASRNYYSALTEAYYRKLPIIAITAHQGTDRLGHLLEQNIDRRRMPYDTAKLSVEAVYVKDKRDEHYCAIEVNKALLECKRHGGGPVHINLFTRYSRNFTVRELPPVQTIRRYTAFDTLPELPAGKIAVFVGSHRPFNEKETQAIERFCATHDAVVFCDHTSGYNGAYKVQFALCLGQQFAEFDLANIDLLIHIGEVSGDATSRKLNCGEVWRVSEDGEIRDAFGKLAKVFEMSEHYFFKHYSKPGTDNHSYYDACISQYKNIISALPELPLSTIWIAGQVSESLPKGCNFHMGIWSALRAMNYFNVPDAKGNCNVGGFGIDGCLSTMVGASLCNPDRLYIAMVGDLAFFYDMNVLGNKHVGNNVRIILVNNGQGNEMRYSFSPAASLGEDGKLFMAAAGHFGKQSKSLVRHYAEDLGYEYLSASTKEEFLIHREHVLSEKHFDRPIVLEVFIADEKDEEEAYQLIASLDKDKTTVLKKNLKSAAKSVVGQKGINAIKTILKKQ</sequence>
<keyword evidence="1" id="KW-0808">Transferase</keyword>
<keyword evidence="3" id="KW-0460">Magnesium</keyword>
<dbReference type="InterPro" id="IPR029061">
    <property type="entry name" value="THDP-binding"/>
</dbReference>
<feature type="domain" description="Thiamine pyrophosphate enzyme N-terminal TPP-binding" evidence="6">
    <location>
        <begin position="13"/>
        <end position="123"/>
    </location>
</feature>
<protein>
    <submittedName>
        <fullName evidence="7">Thiamine pyrophosphate-binding protein</fullName>
    </submittedName>
</protein>
<dbReference type="Pfam" id="PF02776">
    <property type="entry name" value="TPP_enzyme_N"/>
    <property type="match status" value="1"/>
</dbReference>
<dbReference type="SUPFAM" id="SSF52518">
    <property type="entry name" value="Thiamin diphosphate-binding fold (THDP-binding)"/>
    <property type="match status" value="2"/>
</dbReference>
<dbReference type="PIRSF" id="PIRSF004983">
    <property type="entry name" value="MenD"/>
    <property type="match status" value="1"/>
</dbReference>
<dbReference type="RefSeq" id="WP_301639211.1">
    <property type="nucleotide sequence ID" value="NZ_JAUEII010000007.1"/>
</dbReference>
<evidence type="ECO:0000256" key="4">
    <source>
        <dbReference type="ARBA" id="ARBA00023052"/>
    </source>
</evidence>
<dbReference type="Proteomes" id="UP001167871">
    <property type="component" value="Unassembled WGS sequence"/>
</dbReference>
<dbReference type="EMBL" id="JAUEII010000007">
    <property type="protein sequence ID" value="MDN0048735.1"/>
    <property type="molecule type" value="Genomic_DNA"/>
</dbReference>
<keyword evidence="5" id="KW-0464">Manganese</keyword>
<dbReference type="PANTHER" id="PTHR42916:SF1">
    <property type="entry name" value="PROTEIN PHYLLO, CHLOROPLASTIC"/>
    <property type="match status" value="1"/>
</dbReference>
<organism evidence="7 8">
    <name type="scientific">Bacteroides gallinaceum</name>
    <dbReference type="NCBI Taxonomy" id="1462571"/>
    <lineage>
        <taxon>Bacteria</taxon>
        <taxon>Pseudomonadati</taxon>
        <taxon>Bacteroidota</taxon>
        <taxon>Bacteroidia</taxon>
        <taxon>Bacteroidales</taxon>
        <taxon>Bacteroidaceae</taxon>
        <taxon>Bacteroides</taxon>
    </lineage>
</organism>
<name>A0ABT7X3V4_9BACE</name>